<evidence type="ECO:0000313" key="2">
    <source>
        <dbReference type="EMBL" id="QJA99698.1"/>
    </source>
</evidence>
<organism evidence="2">
    <name type="scientific">viral metagenome</name>
    <dbReference type="NCBI Taxonomy" id="1070528"/>
    <lineage>
        <taxon>unclassified sequences</taxon>
        <taxon>metagenomes</taxon>
        <taxon>organismal metagenomes</taxon>
    </lineage>
</organism>
<feature type="domain" description="NAD(P)-binding" evidence="1">
    <location>
        <begin position="8"/>
        <end position="322"/>
    </location>
</feature>
<dbReference type="AlphaFoldDB" id="A0A6M3M4G5"/>
<protein>
    <submittedName>
        <fullName evidence="2">Putative GDP-mannose 4,6-dehydratase</fullName>
    </submittedName>
</protein>
<sequence>MSDKKRLLITGGTGFIGHHMVEHFIHNTDWEIVILDSISYAGDMNRIVDSGVDLTRIKFIYHDIRAQFNDRLINEIGHIDYIIHTAAETHVENSLKDPKPFVYTNVVGTYNMLEYAKTLYQAKILKKYIQISTDEVYGPAPHDTEWKEWDRLFPSNPYSATKAGGDCLALAYAKSFNLPITVCRSMNNFGERQHPEKFIPLIMKSVIEKKIIKVHAQRNKDGGWESGSRLWLHARNHADAVFFLLSNPNDELIINIVGEREVSNLDMVGLISKFMGIEAKWEWFDFHSSRPGHDLRYALDGTKLKSLGWKMPVSFEDSLKKTVEWTLEHQKYLAW</sequence>
<dbReference type="PANTHER" id="PTHR43000">
    <property type="entry name" value="DTDP-D-GLUCOSE 4,6-DEHYDRATASE-RELATED"/>
    <property type="match status" value="1"/>
</dbReference>
<dbReference type="Gene3D" id="3.40.50.720">
    <property type="entry name" value="NAD(P)-binding Rossmann-like Domain"/>
    <property type="match status" value="1"/>
</dbReference>
<dbReference type="Gene3D" id="3.90.25.10">
    <property type="entry name" value="UDP-galactose 4-epimerase, domain 1"/>
    <property type="match status" value="1"/>
</dbReference>
<dbReference type="EMBL" id="MT143663">
    <property type="protein sequence ID" value="QJA99698.1"/>
    <property type="molecule type" value="Genomic_DNA"/>
</dbReference>
<dbReference type="EMBL" id="MT143881">
    <property type="protein sequence ID" value="QJB04388.1"/>
    <property type="molecule type" value="Genomic_DNA"/>
</dbReference>
<evidence type="ECO:0000259" key="1">
    <source>
        <dbReference type="Pfam" id="PF16363"/>
    </source>
</evidence>
<gene>
    <name evidence="2" type="ORF">MM171A00920_0016</name>
    <name evidence="3" type="ORF">MM171B00326_0023</name>
</gene>
<dbReference type="InterPro" id="IPR016040">
    <property type="entry name" value="NAD(P)-bd_dom"/>
</dbReference>
<proteinExistence type="predicted"/>
<reference evidence="2" key="1">
    <citation type="submission" date="2020-03" db="EMBL/GenBank/DDBJ databases">
        <title>The deep terrestrial virosphere.</title>
        <authorList>
            <person name="Holmfeldt K."/>
            <person name="Nilsson E."/>
            <person name="Simone D."/>
            <person name="Lopez-Fernandez M."/>
            <person name="Wu X."/>
            <person name="de Brujin I."/>
            <person name="Lundin D."/>
            <person name="Andersson A."/>
            <person name="Bertilsson S."/>
            <person name="Dopson M."/>
        </authorList>
    </citation>
    <scope>NUCLEOTIDE SEQUENCE</scope>
    <source>
        <strain evidence="2">MM171A00920</strain>
        <strain evidence="3">MM171B00326</strain>
    </source>
</reference>
<dbReference type="InterPro" id="IPR036291">
    <property type="entry name" value="NAD(P)-bd_dom_sf"/>
</dbReference>
<evidence type="ECO:0000313" key="3">
    <source>
        <dbReference type="EMBL" id="QJB04388.1"/>
    </source>
</evidence>
<dbReference type="SUPFAM" id="SSF51735">
    <property type="entry name" value="NAD(P)-binding Rossmann-fold domains"/>
    <property type="match status" value="1"/>
</dbReference>
<accession>A0A6M3M4G5</accession>
<name>A0A6M3M4G5_9ZZZZ</name>
<dbReference type="Pfam" id="PF16363">
    <property type="entry name" value="GDP_Man_Dehyd"/>
    <property type="match status" value="1"/>
</dbReference>